<keyword evidence="3" id="KW-1185">Reference proteome</keyword>
<evidence type="ECO:0000313" key="2">
    <source>
        <dbReference type="EMBL" id="MFD1342605.1"/>
    </source>
</evidence>
<dbReference type="PANTHER" id="PTHR43818">
    <property type="entry name" value="BCDNA.GH03377"/>
    <property type="match status" value="1"/>
</dbReference>
<dbReference type="InterPro" id="IPR036291">
    <property type="entry name" value="NAD(P)-bd_dom_sf"/>
</dbReference>
<reference evidence="3" key="1">
    <citation type="journal article" date="2019" name="Int. J. Syst. Evol. Microbiol.">
        <title>The Global Catalogue of Microorganisms (GCM) 10K type strain sequencing project: providing services to taxonomists for standard genome sequencing and annotation.</title>
        <authorList>
            <consortium name="The Broad Institute Genomics Platform"/>
            <consortium name="The Broad Institute Genome Sequencing Center for Infectious Disease"/>
            <person name="Wu L."/>
            <person name="Ma J."/>
        </authorList>
    </citation>
    <scope>NUCLEOTIDE SEQUENCE [LARGE SCALE GENOMIC DNA]</scope>
    <source>
        <strain evidence="3">CCUG 62953</strain>
    </source>
</reference>
<dbReference type="SUPFAM" id="SSF51735">
    <property type="entry name" value="NAD(P)-binding Rossmann-fold domains"/>
    <property type="match status" value="1"/>
</dbReference>
<dbReference type="Gene3D" id="3.40.50.720">
    <property type="entry name" value="NAD(P)-binding Rossmann-like Domain"/>
    <property type="match status" value="1"/>
</dbReference>
<sequence length="321" mass="34458">MTATRIAVVGIGKIARDEHIPALAASPAFELAATVSRSGGVSGVENFDTVEALLAARPDIPAISFCTPPQVRYAGARAALEAGRQVMLEKPPGASLSEVHALQALAAERGLSLLTTWHSRHAACVPAAKAWLADKRVTSVRIDWKEDVRVWHPGQLWIWQAGGLGIFDPAINAFSILTEILPVPVHVTGADLLFPGNCETPIAARVNMNGPDGALVTAELDFLWEGEALWRLEIETDAGTLILDRGGAAMRIDGQPQGDDTPKTDAKIPGEYDRLYARFAELLATKGTDVDLRPMVLVADAFTLGRRFEGPEFIDPTTKES</sequence>
<dbReference type="PANTHER" id="PTHR43818:SF7">
    <property type="entry name" value="DEHYDROGENASE"/>
    <property type="match status" value="1"/>
</dbReference>
<dbReference type="Pfam" id="PF01408">
    <property type="entry name" value="GFO_IDH_MocA"/>
    <property type="match status" value="1"/>
</dbReference>
<protein>
    <submittedName>
        <fullName evidence="2">Gfo/Idh/MocA family protein</fullName>
    </submittedName>
</protein>
<dbReference type="RefSeq" id="WP_386802823.1">
    <property type="nucleotide sequence ID" value="NZ_JBHTMU010000013.1"/>
</dbReference>
<gene>
    <name evidence="2" type="ORF">ACFQ4E_09265</name>
</gene>
<evidence type="ECO:0000313" key="3">
    <source>
        <dbReference type="Proteomes" id="UP001597135"/>
    </source>
</evidence>
<name>A0ABW3ZHH8_9RHOB</name>
<accession>A0ABW3ZHH8</accession>
<dbReference type="InterPro" id="IPR050463">
    <property type="entry name" value="Gfo/Idh/MocA_oxidrdct_glycsds"/>
</dbReference>
<evidence type="ECO:0000259" key="1">
    <source>
        <dbReference type="Pfam" id="PF01408"/>
    </source>
</evidence>
<organism evidence="2 3">
    <name type="scientific">Litorisediminicola beolgyonensis</name>
    <dbReference type="NCBI Taxonomy" id="1173614"/>
    <lineage>
        <taxon>Bacteria</taxon>
        <taxon>Pseudomonadati</taxon>
        <taxon>Pseudomonadota</taxon>
        <taxon>Alphaproteobacteria</taxon>
        <taxon>Rhodobacterales</taxon>
        <taxon>Paracoccaceae</taxon>
        <taxon>Litorisediminicola</taxon>
    </lineage>
</organism>
<dbReference type="EMBL" id="JBHTMU010000013">
    <property type="protein sequence ID" value="MFD1342605.1"/>
    <property type="molecule type" value="Genomic_DNA"/>
</dbReference>
<comment type="caution">
    <text evidence="2">The sequence shown here is derived from an EMBL/GenBank/DDBJ whole genome shotgun (WGS) entry which is preliminary data.</text>
</comment>
<dbReference type="InterPro" id="IPR000683">
    <property type="entry name" value="Gfo/Idh/MocA-like_OxRdtase_N"/>
</dbReference>
<proteinExistence type="predicted"/>
<dbReference type="Gene3D" id="3.30.360.10">
    <property type="entry name" value="Dihydrodipicolinate Reductase, domain 2"/>
    <property type="match status" value="1"/>
</dbReference>
<feature type="domain" description="Gfo/Idh/MocA-like oxidoreductase N-terminal" evidence="1">
    <location>
        <begin position="5"/>
        <end position="112"/>
    </location>
</feature>
<dbReference type="Proteomes" id="UP001597135">
    <property type="component" value="Unassembled WGS sequence"/>
</dbReference>